<dbReference type="InterPro" id="IPR021563">
    <property type="entry name" value="RILP_dimer"/>
</dbReference>
<evidence type="ECO:0000256" key="4">
    <source>
        <dbReference type="ARBA" id="ARBA00022448"/>
    </source>
</evidence>
<keyword evidence="9" id="KW-0206">Cytoskeleton</keyword>
<evidence type="ECO:0000313" key="16">
    <source>
        <dbReference type="Proteomes" id="UP001153269"/>
    </source>
</evidence>
<evidence type="ECO:0000256" key="1">
    <source>
        <dbReference type="ARBA" id="ARBA00004138"/>
    </source>
</evidence>
<dbReference type="Gene3D" id="1.20.58.1770">
    <property type="match status" value="1"/>
</dbReference>
<keyword evidence="6" id="KW-0653">Protein transport</keyword>
<evidence type="ECO:0000256" key="3">
    <source>
        <dbReference type="ARBA" id="ARBA00004514"/>
    </source>
</evidence>
<evidence type="ECO:0000256" key="10">
    <source>
        <dbReference type="ARBA" id="ARBA00023273"/>
    </source>
</evidence>
<dbReference type="GO" id="GO:0015031">
    <property type="term" value="P:protein transport"/>
    <property type="evidence" value="ECO:0007669"/>
    <property type="project" value="UniProtKB-KW"/>
</dbReference>
<evidence type="ECO:0000256" key="7">
    <source>
        <dbReference type="ARBA" id="ARBA00023054"/>
    </source>
</evidence>
<dbReference type="InterPro" id="IPR034743">
    <property type="entry name" value="RH1"/>
</dbReference>
<keyword evidence="4" id="KW-0813">Transport</keyword>
<feature type="region of interest" description="Disordered" evidence="12">
    <location>
        <begin position="95"/>
        <end position="127"/>
    </location>
</feature>
<evidence type="ECO:0000313" key="15">
    <source>
        <dbReference type="EMBL" id="CAB1453490.1"/>
    </source>
</evidence>
<accession>A0A9N7VSG2</accession>
<comment type="caution">
    <text evidence="15">The sequence shown here is derived from an EMBL/GenBank/DDBJ whole genome shotgun (WGS) entry which is preliminary data.</text>
</comment>
<keyword evidence="10" id="KW-0966">Cell projection</keyword>
<dbReference type="PROSITE" id="PS51776">
    <property type="entry name" value="RH1"/>
    <property type="match status" value="1"/>
</dbReference>
<evidence type="ECO:0000256" key="9">
    <source>
        <dbReference type="ARBA" id="ARBA00023212"/>
    </source>
</evidence>
<evidence type="ECO:0000256" key="12">
    <source>
        <dbReference type="SAM" id="MobiDB-lite"/>
    </source>
</evidence>
<dbReference type="InterPro" id="IPR034744">
    <property type="entry name" value="RH2"/>
</dbReference>
<reference evidence="15" key="1">
    <citation type="submission" date="2020-03" db="EMBL/GenBank/DDBJ databases">
        <authorList>
            <person name="Weist P."/>
        </authorList>
    </citation>
    <scope>NUCLEOTIDE SEQUENCE</scope>
</reference>
<dbReference type="Proteomes" id="UP001153269">
    <property type="component" value="Unassembled WGS sequence"/>
</dbReference>
<feature type="domain" description="RH1" evidence="13">
    <location>
        <begin position="12"/>
        <end position="102"/>
    </location>
</feature>
<dbReference type="GO" id="GO:0031267">
    <property type="term" value="F:small GTPase binding"/>
    <property type="evidence" value="ECO:0007669"/>
    <property type="project" value="TreeGrafter"/>
</dbReference>
<keyword evidence="8" id="KW-0969">Cilium</keyword>
<comment type="subcellular location">
    <subcellularLocation>
        <location evidence="1">Cell projection</location>
        <location evidence="1">Cilium</location>
    </subcellularLocation>
    <subcellularLocation>
        <location evidence="2">Cytoplasm</location>
        <location evidence="2">Cytoskeleton</location>
        <location evidence="2">Microtubule organizing center</location>
        <location evidence="2">Centrosome</location>
    </subcellularLocation>
    <subcellularLocation>
        <location evidence="3">Cytoplasm</location>
        <location evidence="3">Cytosol</location>
    </subcellularLocation>
</comment>
<feature type="compositionally biased region" description="Basic and acidic residues" evidence="12">
    <location>
        <begin position="112"/>
        <end position="124"/>
    </location>
</feature>
<dbReference type="GO" id="GO:0005813">
    <property type="term" value="C:centrosome"/>
    <property type="evidence" value="ECO:0007669"/>
    <property type="project" value="UniProtKB-SubCell"/>
</dbReference>
<dbReference type="GO" id="GO:0046983">
    <property type="term" value="F:protein dimerization activity"/>
    <property type="evidence" value="ECO:0007669"/>
    <property type="project" value="InterPro"/>
</dbReference>
<evidence type="ECO:0000256" key="8">
    <source>
        <dbReference type="ARBA" id="ARBA00023069"/>
    </source>
</evidence>
<dbReference type="FunFam" id="1.20.58.1770:FF:000003">
    <property type="entry name" value="RILP-like protein 2 isoform X1"/>
    <property type="match status" value="1"/>
</dbReference>
<keyword evidence="16" id="KW-1185">Reference proteome</keyword>
<organism evidence="15 16">
    <name type="scientific">Pleuronectes platessa</name>
    <name type="common">European plaice</name>
    <dbReference type="NCBI Taxonomy" id="8262"/>
    <lineage>
        <taxon>Eukaryota</taxon>
        <taxon>Metazoa</taxon>
        <taxon>Chordata</taxon>
        <taxon>Craniata</taxon>
        <taxon>Vertebrata</taxon>
        <taxon>Euteleostomi</taxon>
        <taxon>Actinopterygii</taxon>
        <taxon>Neopterygii</taxon>
        <taxon>Teleostei</taxon>
        <taxon>Neoteleostei</taxon>
        <taxon>Acanthomorphata</taxon>
        <taxon>Carangaria</taxon>
        <taxon>Pleuronectiformes</taxon>
        <taxon>Pleuronectoidei</taxon>
        <taxon>Pleuronectidae</taxon>
        <taxon>Pleuronectes</taxon>
    </lineage>
</organism>
<proteinExistence type="predicted"/>
<dbReference type="PANTHER" id="PTHR21502">
    <property type="entry name" value="ZINC FINGER PROTEIN DZIP1"/>
    <property type="match status" value="1"/>
</dbReference>
<feature type="compositionally biased region" description="Basic and acidic residues" evidence="12">
    <location>
        <begin position="273"/>
        <end position="290"/>
    </location>
</feature>
<keyword evidence="7" id="KW-0175">Coiled coil</keyword>
<keyword evidence="5" id="KW-0963">Cytoplasm</keyword>
<evidence type="ECO:0000256" key="11">
    <source>
        <dbReference type="ARBA" id="ARBA00040819"/>
    </source>
</evidence>
<feature type="region of interest" description="Disordered" evidence="12">
    <location>
        <begin position="364"/>
        <end position="440"/>
    </location>
</feature>
<dbReference type="Gene3D" id="6.10.230.10">
    <property type="match status" value="1"/>
</dbReference>
<protein>
    <recommendedName>
        <fullName evidence="11">RILP-like protein 2</fullName>
    </recommendedName>
</protein>
<dbReference type="Pfam" id="PF09744">
    <property type="entry name" value="RH1"/>
    <property type="match status" value="1"/>
</dbReference>
<dbReference type="GO" id="GO:0005829">
    <property type="term" value="C:cytosol"/>
    <property type="evidence" value="ECO:0007669"/>
    <property type="project" value="UniProtKB-SubCell"/>
</dbReference>
<dbReference type="GO" id="GO:0036064">
    <property type="term" value="C:ciliary basal body"/>
    <property type="evidence" value="ECO:0007669"/>
    <property type="project" value="TreeGrafter"/>
</dbReference>
<dbReference type="Pfam" id="PF11461">
    <property type="entry name" value="RILP"/>
    <property type="match status" value="1"/>
</dbReference>
<feature type="compositionally biased region" description="Basic and acidic residues" evidence="12">
    <location>
        <begin position="386"/>
        <end position="395"/>
    </location>
</feature>
<feature type="domain" description="RH2" evidence="14">
    <location>
        <begin position="288"/>
        <end position="364"/>
    </location>
</feature>
<dbReference type="EMBL" id="CADEAL010004171">
    <property type="protein sequence ID" value="CAB1453490.1"/>
    <property type="molecule type" value="Genomic_DNA"/>
</dbReference>
<gene>
    <name evidence="15" type="ORF">PLEPLA_LOCUS41244</name>
</gene>
<dbReference type="PANTHER" id="PTHR21502:SF7">
    <property type="entry name" value="RAB-INTERACTING LYSOSOMAL PROTEIN"/>
    <property type="match status" value="1"/>
</dbReference>
<dbReference type="GO" id="GO:0060271">
    <property type="term" value="P:cilium assembly"/>
    <property type="evidence" value="ECO:0007669"/>
    <property type="project" value="TreeGrafter"/>
</dbReference>
<dbReference type="PROSITE" id="PS51777">
    <property type="entry name" value="RH2"/>
    <property type="match status" value="1"/>
</dbReference>
<evidence type="ECO:0000256" key="2">
    <source>
        <dbReference type="ARBA" id="ARBA00004300"/>
    </source>
</evidence>
<feature type="region of interest" description="Disordered" evidence="12">
    <location>
        <begin position="256"/>
        <end position="290"/>
    </location>
</feature>
<evidence type="ECO:0000256" key="6">
    <source>
        <dbReference type="ARBA" id="ARBA00022927"/>
    </source>
</evidence>
<evidence type="ECO:0000259" key="14">
    <source>
        <dbReference type="PROSITE" id="PS51777"/>
    </source>
</evidence>
<sequence length="440" mass="50405">MEAHEAQRDGGATGSCFDKSCSALTLDDVYEIAKLIGAEVERLIDGYGKESVLGLVPRIVTVLELLESFASRNLAHKLKEEELLKTFEAIQLQQQQQQHRKRGGGKDCGSSEEDRHEARQEQQQKEQQQWSRRCEELQVQVQQLQEDREELHSRLKGSYAQEDRVQRQEREVMLKLKQVVDKQRDELRAKVQEITTISKEVEALQEQLDRFMKMNAELRHKQDVLQAQLKSTVERKADMEADLKEKSNEIENLQAQLDRTNSNSPSSPSLTAHESKKKTTGDQKDPDRPCFTKKEVRDIIFERNELKTNLFLVQEELNYYQREILNEERCPGFLLEAVRSAIKKRRKLIKAKMLGISANECSSSDEEERRSLFGQTEVDGPQVDTDTDKPAESRIRNLFGFLTRSGSGRSPTHMSNSASGWEIIGDSEAADDDTAQRPKS</sequence>
<evidence type="ECO:0000259" key="13">
    <source>
        <dbReference type="PROSITE" id="PS51776"/>
    </source>
</evidence>
<dbReference type="CDD" id="cd14445">
    <property type="entry name" value="RILP-like"/>
    <property type="match status" value="1"/>
</dbReference>
<name>A0A9N7VSG2_PLEPL</name>
<dbReference type="GO" id="GO:0051959">
    <property type="term" value="F:dynein light intermediate chain binding"/>
    <property type="evidence" value="ECO:0007669"/>
    <property type="project" value="TreeGrafter"/>
</dbReference>
<dbReference type="AlphaFoldDB" id="A0A9N7VSG2"/>
<evidence type="ECO:0000256" key="5">
    <source>
        <dbReference type="ARBA" id="ARBA00022490"/>
    </source>
</evidence>
<dbReference type="SUPFAM" id="SSF161256">
    <property type="entry name" value="RILP dimerisation region"/>
    <property type="match status" value="1"/>
</dbReference>
<dbReference type="InterPro" id="IPR051241">
    <property type="entry name" value="DZIP_RILPL"/>
</dbReference>
<feature type="compositionally biased region" description="Polar residues" evidence="12">
    <location>
        <begin position="404"/>
        <end position="419"/>
    </location>
</feature>